<protein>
    <submittedName>
        <fullName evidence="1">Uncharacterized protein</fullName>
    </submittedName>
</protein>
<dbReference type="PANTHER" id="PTHR31025">
    <property type="entry name" value="SI:CH211-196P9.1-RELATED"/>
    <property type="match status" value="1"/>
</dbReference>
<dbReference type="Proteomes" id="UP001174136">
    <property type="component" value="Unassembled WGS sequence"/>
</dbReference>
<sequence length="224" mass="25018">MSNIVLKEKICLLCCKIEQDFTRLFGGVVSAKFLEKWPTAFKHKTIAQSKGLHLSQDLQELIDAAESVGNDDEENDAVWDHELAGILLLLHLVPPVAQGRKRPGKMSASMAENHAVMFLKTGNSVQEHLAAIQESKQPYLLAAGPKKNTIHAYYIVLDKYAIPCMSASAVGAFELFKSHFVFGTSYNKVLHNMYTFIQTTIYEIDVGQVKETPRVAELRARLLN</sequence>
<dbReference type="PANTHER" id="PTHR31025:SF29">
    <property type="entry name" value="SI:CH211-196P9.1"/>
    <property type="match status" value="1"/>
</dbReference>
<gene>
    <name evidence="1" type="ORF">N1851_008185</name>
</gene>
<reference evidence="1" key="1">
    <citation type="journal article" date="2023" name="Front. Mar. Sci.">
        <title>A new Merluccius polli reference genome to investigate the effects of global change in West African waters.</title>
        <authorList>
            <person name="Mateo J.L."/>
            <person name="Blanco-Fernandez C."/>
            <person name="Garcia-Vazquez E."/>
            <person name="Machado-Schiaffino G."/>
        </authorList>
    </citation>
    <scope>NUCLEOTIDE SEQUENCE</scope>
    <source>
        <strain evidence="1">C29</strain>
        <tissue evidence="1">Fin</tissue>
    </source>
</reference>
<organism evidence="1 2">
    <name type="scientific">Merluccius polli</name>
    <name type="common">Benguela hake</name>
    <name type="synonym">Merluccius cadenati</name>
    <dbReference type="NCBI Taxonomy" id="89951"/>
    <lineage>
        <taxon>Eukaryota</taxon>
        <taxon>Metazoa</taxon>
        <taxon>Chordata</taxon>
        <taxon>Craniata</taxon>
        <taxon>Vertebrata</taxon>
        <taxon>Euteleostomi</taxon>
        <taxon>Actinopterygii</taxon>
        <taxon>Neopterygii</taxon>
        <taxon>Teleostei</taxon>
        <taxon>Neoteleostei</taxon>
        <taxon>Acanthomorphata</taxon>
        <taxon>Zeiogadaria</taxon>
        <taxon>Gadariae</taxon>
        <taxon>Gadiformes</taxon>
        <taxon>Gadoidei</taxon>
        <taxon>Merlucciidae</taxon>
        <taxon>Merluccius</taxon>
    </lineage>
</organism>
<comment type="caution">
    <text evidence="1">The sequence shown here is derived from an EMBL/GenBank/DDBJ whole genome shotgun (WGS) entry which is preliminary data.</text>
</comment>
<evidence type="ECO:0000313" key="1">
    <source>
        <dbReference type="EMBL" id="KAK0150715.1"/>
    </source>
</evidence>
<accession>A0AA47N2K7</accession>
<dbReference type="EMBL" id="JAOPHQ010001445">
    <property type="protein sequence ID" value="KAK0150715.1"/>
    <property type="molecule type" value="Genomic_DNA"/>
</dbReference>
<proteinExistence type="predicted"/>
<dbReference type="AlphaFoldDB" id="A0AA47N2K7"/>
<keyword evidence="2" id="KW-1185">Reference proteome</keyword>
<evidence type="ECO:0000313" key="2">
    <source>
        <dbReference type="Proteomes" id="UP001174136"/>
    </source>
</evidence>
<name>A0AA47N2K7_MERPO</name>